<dbReference type="EMBL" id="GFDL01010559">
    <property type="protein sequence ID" value="JAV24486.1"/>
    <property type="molecule type" value="Transcribed_RNA"/>
</dbReference>
<feature type="coiled-coil region" evidence="6">
    <location>
        <begin position="87"/>
        <end position="148"/>
    </location>
</feature>
<dbReference type="GO" id="GO:0003690">
    <property type="term" value="F:double-stranded DNA binding"/>
    <property type="evidence" value="ECO:0007669"/>
    <property type="project" value="InterPro"/>
</dbReference>
<dbReference type="InterPro" id="IPR005647">
    <property type="entry name" value="Mnd1"/>
</dbReference>
<comment type="similarity">
    <text evidence="2 5">Belongs to the MND1 family.</text>
</comment>
<keyword evidence="4 5" id="KW-0539">Nucleus</keyword>
<dbReference type="InterPro" id="IPR040453">
    <property type="entry name" value="Mnd1_HTH"/>
</dbReference>
<dbReference type="SUPFAM" id="SSF46785">
    <property type="entry name" value="Winged helix' DNA-binding domain"/>
    <property type="match status" value="1"/>
</dbReference>
<accession>A0A1Q3FA87</accession>
<reference evidence="9" key="1">
    <citation type="submission" date="2017-01" db="EMBL/GenBank/DDBJ databases">
        <title>A deep insight into the sialotranscriptome of adult male and female Cluex tarsalis mosquitoes.</title>
        <authorList>
            <person name="Ribeiro J.M."/>
            <person name="Moreira F."/>
            <person name="Bernard K.A."/>
            <person name="Calvo E."/>
        </authorList>
    </citation>
    <scope>NUCLEOTIDE SEQUENCE</scope>
    <source>
        <strain evidence="9">Kern County</strain>
        <tissue evidence="9">Salivary glands</tissue>
    </source>
</reference>
<evidence type="ECO:0000256" key="3">
    <source>
        <dbReference type="ARBA" id="ARBA00023054"/>
    </source>
</evidence>
<evidence type="ECO:0000256" key="1">
    <source>
        <dbReference type="ARBA" id="ARBA00004123"/>
    </source>
</evidence>
<sequence>MSKRKKGMSADEKRSVLLEIFHDTGEFYQLKDLERIAAKEKGLKEQLVKGLLQSLEDEGLVEAAKIGPSTYYWSFPGKRRKVKQLECEELQRKVRNCDTKIEDLRGKVDEAKNNQAQSSKAAETFKELAVLKEKEAKLQADLQNLKRDDAASLKKMKQSLPKLHEAANRWTDNIFSIKSWCRNRFNIEEKAIDKQFQIPPDMDYLE</sequence>
<organism evidence="9">
    <name type="scientific">Culex tarsalis</name>
    <name type="common">Encephalitis mosquito</name>
    <dbReference type="NCBI Taxonomy" id="7177"/>
    <lineage>
        <taxon>Eukaryota</taxon>
        <taxon>Metazoa</taxon>
        <taxon>Ecdysozoa</taxon>
        <taxon>Arthropoda</taxon>
        <taxon>Hexapoda</taxon>
        <taxon>Insecta</taxon>
        <taxon>Pterygota</taxon>
        <taxon>Neoptera</taxon>
        <taxon>Endopterygota</taxon>
        <taxon>Diptera</taxon>
        <taxon>Nematocera</taxon>
        <taxon>Culicoidea</taxon>
        <taxon>Culicidae</taxon>
        <taxon>Culicinae</taxon>
        <taxon>Culicini</taxon>
        <taxon>Culex</taxon>
        <taxon>Culex</taxon>
    </lineage>
</organism>
<evidence type="ECO:0000259" key="7">
    <source>
        <dbReference type="Pfam" id="PF03962"/>
    </source>
</evidence>
<dbReference type="InterPro" id="IPR040661">
    <property type="entry name" value="LZ3wCH"/>
</dbReference>
<dbReference type="Pfam" id="PF18517">
    <property type="entry name" value="LZ3wCH"/>
    <property type="match status" value="1"/>
</dbReference>
<evidence type="ECO:0000256" key="4">
    <source>
        <dbReference type="ARBA" id="ARBA00023242"/>
    </source>
</evidence>
<comment type="function">
    <text evidence="5">Required for proper homologous chromosome pairing and efficient cross-over and intragenic recombination during meiosis.</text>
</comment>
<protein>
    <recommendedName>
        <fullName evidence="5">Meiotic nuclear division protein 1 homolog</fullName>
    </recommendedName>
</protein>
<evidence type="ECO:0000256" key="2">
    <source>
        <dbReference type="ARBA" id="ARBA00005981"/>
    </source>
</evidence>
<evidence type="ECO:0000256" key="5">
    <source>
        <dbReference type="PIRNR" id="PIRNR026991"/>
    </source>
</evidence>
<dbReference type="GO" id="GO:0007131">
    <property type="term" value="P:reciprocal meiotic recombination"/>
    <property type="evidence" value="ECO:0007669"/>
    <property type="project" value="InterPro"/>
</dbReference>
<evidence type="ECO:0000256" key="6">
    <source>
        <dbReference type="SAM" id="Coils"/>
    </source>
</evidence>
<dbReference type="InterPro" id="IPR036390">
    <property type="entry name" value="WH_DNA-bd_sf"/>
</dbReference>
<proteinExistence type="inferred from homology"/>
<evidence type="ECO:0000313" key="9">
    <source>
        <dbReference type="EMBL" id="JAV24486.1"/>
    </source>
</evidence>
<dbReference type="AlphaFoldDB" id="A0A1Q3FA87"/>
<comment type="subcellular location">
    <subcellularLocation>
        <location evidence="1 5">Nucleus</location>
    </subcellularLocation>
</comment>
<feature type="domain" description="Leucine zipper with capping helix" evidence="8">
    <location>
        <begin position="152"/>
        <end position="205"/>
    </location>
</feature>
<name>A0A1Q3FA87_CULTA</name>
<dbReference type="GO" id="GO:0005634">
    <property type="term" value="C:nucleus"/>
    <property type="evidence" value="ECO:0007669"/>
    <property type="project" value="UniProtKB-SubCell"/>
</dbReference>
<dbReference type="PIRSF" id="PIRSF026991">
    <property type="entry name" value="Mnd1"/>
    <property type="match status" value="1"/>
</dbReference>
<keyword evidence="3 6" id="KW-0175">Coiled coil</keyword>
<evidence type="ECO:0000259" key="8">
    <source>
        <dbReference type="Pfam" id="PF18517"/>
    </source>
</evidence>
<dbReference type="Pfam" id="PF03962">
    <property type="entry name" value="Mnd1"/>
    <property type="match status" value="1"/>
</dbReference>
<feature type="domain" description="Mnd1 HTH" evidence="7">
    <location>
        <begin position="17"/>
        <end position="76"/>
    </location>
</feature>